<dbReference type="InterPro" id="IPR036374">
    <property type="entry name" value="OxRdtase_Mopterin-bd_sf"/>
</dbReference>
<evidence type="ECO:0000259" key="6">
    <source>
        <dbReference type="Pfam" id="PF03404"/>
    </source>
</evidence>
<feature type="domain" description="Moybdenum cofactor oxidoreductase dimerisation" evidence="6">
    <location>
        <begin position="278"/>
        <end position="395"/>
    </location>
</feature>
<keyword evidence="4" id="KW-0560">Oxidoreductase</keyword>
<comment type="cofactor">
    <cofactor evidence="1">
        <name>Mo-molybdopterin</name>
        <dbReference type="ChEBI" id="CHEBI:71302"/>
    </cofactor>
</comment>
<dbReference type="OrthoDB" id="9778777at2"/>
<dbReference type="InterPro" id="IPR014756">
    <property type="entry name" value="Ig_E-set"/>
</dbReference>
<dbReference type="GO" id="GO:0006790">
    <property type="term" value="P:sulfur compound metabolic process"/>
    <property type="evidence" value="ECO:0007669"/>
    <property type="project" value="TreeGrafter"/>
</dbReference>
<dbReference type="Pfam" id="PF03404">
    <property type="entry name" value="Mo-co_dimer"/>
    <property type="match status" value="1"/>
</dbReference>
<feature type="domain" description="Oxidoreductase molybdopterin-binding" evidence="5">
    <location>
        <begin position="82"/>
        <end position="259"/>
    </location>
</feature>
<evidence type="ECO:0000259" key="5">
    <source>
        <dbReference type="Pfam" id="PF00174"/>
    </source>
</evidence>
<dbReference type="Gene3D" id="3.90.420.10">
    <property type="entry name" value="Oxidoreductase, molybdopterin-binding domain"/>
    <property type="match status" value="1"/>
</dbReference>
<dbReference type="CDD" id="cd02110">
    <property type="entry name" value="SO_family_Moco_dimer"/>
    <property type="match status" value="1"/>
</dbReference>
<dbReference type="GO" id="GO:0030151">
    <property type="term" value="F:molybdenum ion binding"/>
    <property type="evidence" value="ECO:0007669"/>
    <property type="project" value="InterPro"/>
</dbReference>
<evidence type="ECO:0000256" key="1">
    <source>
        <dbReference type="ARBA" id="ARBA00001924"/>
    </source>
</evidence>
<dbReference type="InterPro" id="IPR000572">
    <property type="entry name" value="OxRdtase_Mopterin-bd_dom"/>
</dbReference>
<accession>A0A437MXX8</accession>
<protein>
    <submittedName>
        <fullName evidence="7">Sulfite oxidase</fullName>
    </submittedName>
</protein>
<dbReference type="GO" id="GO:0008482">
    <property type="term" value="F:sulfite oxidase activity"/>
    <property type="evidence" value="ECO:0007669"/>
    <property type="project" value="TreeGrafter"/>
</dbReference>
<comment type="caution">
    <text evidence="7">The sequence shown here is derived from an EMBL/GenBank/DDBJ whole genome shotgun (WGS) entry which is preliminary data.</text>
</comment>
<reference evidence="7 8" key="1">
    <citation type="submission" date="2019-01" db="EMBL/GenBank/DDBJ databases">
        <authorList>
            <person name="Chen W.-M."/>
        </authorList>
    </citation>
    <scope>NUCLEOTIDE SEQUENCE [LARGE SCALE GENOMIC DNA]</scope>
    <source>
        <strain evidence="7 8">YBJ-36</strain>
    </source>
</reference>
<dbReference type="RefSeq" id="WP_127702901.1">
    <property type="nucleotide sequence ID" value="NZ_SACK01000001.1"/>
</dbReference>
<sequence>MDKAQNNGTNNNGRRAFLKGTVPVMATAIIPGIASASNADKGSEPSFPGLIIREKEPVNFEFPFPMLSEAITPNNQFFIRTHFPIPKLQAKEWKMTIGGHVNKEITLTYDELRALPAKKVMATLECAGNGRANLAPKVKGLLWEQGAVGNAEWTGVPLAVLLEKAGIKEGAVEIILEGADKGEVSEEPKSPGAIHFARSLPLTKAMQAEVILAYQMNGKDLSPEHGYPVRAIIPGWYGMASVKWLTKITAVDKPFDGYWQTLEYAYWKRTDDQPTLTAVTEVQVKAEIARPALSEVVPAGKTYRVHGAAWCGENEVAKVEVSLDEGVTWQPAKLLGKHVKFAWRLWEYNWQVPAGENQYKLMSRATDSQGNTQPMEHDKDRRTYMVNKIVTVKIEAR</sequence>
<gene>
    <name evidence="7" type="ORF">EOD41_00920</name>
</gene>
<dbReference type="InterPro" id="IPR005066">
    <property type="entry name" value="MoCF_OxRdtse_dimer"/>
</dbReference>
<dbReference type="SUPFAM" id="SSF81296">
    <property type="entry name" value="E set domains"/>
    <property type="match status" value="1"/>
</dbReference>
<dbReference type="EMBL" id="SACK01000001">
    <property type="protein sequence ID" value="RVU02532.1"/>
    <property type="molecule type" value="Genomic_DNA"/>
</dbReference>
<name>A0A437MXX8_9SPHI</name>
<proteinExistence type="predicted"/>
<dbReference type="InterPro" id="IPR008335">
    <property type="entry name" value="Mopterin_OxRdtase_euk"/>
</dbReference>
<dbReference type="GO" id="GO:0020037">
    <property type="term" value="F:heme binding"/>
    <property type="evidence" value="ECO:0007669"/>
    <property type="project" value="TreeGrafter"/>
</dbReference>
<dbReference type="PANTHER" id="PTHR19372:SF7">
    <property type="entry name" value="SULFITE OXIDASE, MITOCHONDRIAL"/>
    <property type="match status" value="1"/>
</dbReference>
<keyword evidence="8" id="KW-1185">Reference proteome</keyword>
<evidence type="ECO:0000313" key="7">
    <source>
        <dbReference type="EMBL" id="RVU02532.1"/>
    </source>
</evidence>
<evidence type="ECO:0000256" key="2">
    <source>
        <dbReference type="ARBA" id="ARBA00022505"/>
    </source>
</evidence>
<dbReference type="SUPFAM" id="SSF56524">
    <property type="entry name" value="Oxidoreductase molybdopterin-binding domain"/>
    <property type="match status" value="1"/>
</dbReference>
<dbReference type="Proteomes" id="UP000282759">
    <property type="component" value="Unassembled WGS sequence"/>
</dbReference>
<keyword evidence="2" id="KW-0500">Molybdenum</keyword>
<dbReference type="PRINTS" id="PR00407">
    <property type="entry name" value="EUMOPTERIN"/>
</dbReference>
<dbReference type="GO" id="GO:0043546">
    <property type="term" value="F:molybdopterin cofactor binding"/>
    <property type="evidence" value="ECO:0007669"/>
    <property type="project" value="TreeGrafter"/>
</dbReference>
<evidence type="ECO:0000256" key="4">
    <source>
        <dbReference type="ARBA" id="ARBA00023002"/>
    </source>
</evidence>
<evidence type="ECO:0000256" key="3">
    <source>
        <dbReference type="ARBA" id="ARBA00022723"/>
    </source>
</evidence>
<dbReference type="Pfam" id="PF00174">
    <property type="entry name" value="Oxidored_molyb"/>
    <property type="match status" value="1"/>
</dbReference>
<dbReference type="AlphaFoldDB" id="A0A437MXX8"/>
<dbReference type="PANTHER" id="PTHR19372">
    <property type="entry name" value="SULFITE REDUCTASE"/>
    <property type="match status" value="1"/>
</dbReference>
<dbReference type="Gene3D" id="2.60.40.650">
    <property type="match status" value="1"/>
</dbReference>
<evidence type="ECO:0000313" key="8">
    <source>
        <dbReference type="Proteomes" id="UP000282759"/>
    </source>
</evidence>
<organism evidence="7 8">
    <name type="scientific">Mucilaginibacter limnophilus</name>
    <dbReference type="NCBI Taxonomy" id="1932778"/>
    <lineage>
        <taxon>Bacteria</taxon>
        <taxon>Pseudomonadati</taxon>
        <taxon>Bacteroidota</taxon>
        <taxon>Sphingobacteriia</taxon>
        <taxon>Sphingobacteriales</taxon>
        <taxon>Sphingobacteriaceae</taxon>
        <taxon>Mucilaginibacter</taxon>
    </lineage>
</organism>
<keyword evidence="3" id="KW-0479">Metal-binding</keyword>